<feature type="compositionally biased region" description="Basic and acidic residues" evidence="1">
    <location>
        <begin position="43"/>
        <end position="75"/>
    </location>
</feature>
<feature type="compositionally biased region" description="Basic and acidic residues" evidence="1">
    <location>
        <begin position="361"/>
        <end position="371"/>
    </location>
</feature>
<evidence type="ECO:0000256" key="1">
    <source>
        <dbReference type="SAM" id="MobiDB-lite"/>
    </source>
</evidence>
<feature type="region of interest" description="Disordered" evidence="1">
    <location>
        <begin position="405"/>
        <end position="549"/>
    </location>
</feature>
<dbReference type="Proteomes" id="UP001163105">
    <property type="component" value="Unassembled WGS sequence"/>
</dbReference>
<sequence length="709" mass="78717">MASYDPYDRDYSRRYVREERRDDRDPRFLDSRDYARPYPSRDLVPRAREDSDLSVEEIRRDFPPPTGRDIRRARSAEPQYDEYEYDYHRRGHDSRHDRDRDYDRYSDRHSRRGGGSVYYEEEERKPKHKSMSKQEKIIAAVAGAALLAGGKEIYDRHEAKTDGTDVQRNALSSVALAGFGALAGYQGAEFYSKHQAKKDQKATYILHRGRDGQITEYYSDEEDGSKEKKGHKNFLESAIAATGLGAAVKTLTGGGDDKRSDTRSRRGSPAGSRAGSRSRSRGPGANKIQKAAMASLLAGATEAFRVAKEPGGWKGEKTKRILTAAAGAATVDAAQSDSHGKLGLAESVIGGLVGNRLINGSKKDIEEDKLTGRSRSRSRARSQSGGGGGTGLAALATAGLGALGAKKVLDHSRSRSRGRDYDSRSPSPDRHRQRSRSRSVVDKARNSLAKLGIGGGAVAAADDHRRRDQDDFDDRGSSRRSRRYSDDMYDDDRGYGRSRGGDYESERSHRSGRRDSSRRRGGSRSGYGSESDLGDSDEDEKRHKKMRGKQILTTGLATVATIHAAHGVYQSMEKRRARQKAVKEGRLSPAEAKKLKTKAIMQDAASVGIAALGIKGAIGEMKEAKEMTDECKEFKEEKARRHERREIRRQQGRSLRDGHDRRADSLPAGPRSRYGGYESDEYDDYGPRYYDDNPYGTGRLPAPPMGYRP</sequence>
<evidence type="ECO:0000313" key="3">
    <source>
        <dbReference type="Proteomes" id="UP001163105"/>
    </source>
</evidence>
<name>A0AB34G2X2_9HYPO</name>
<dbReference type="AlphaFoldDB" id="A0AB34G2X2"/>
<feature type="region of interest" description="Disordered" evidence="1">
    <location>
        <begin position="250"/>
        <end position="288"/>
    </location>
</feature>
<feature type="compositionally biased region" description="Basic and acidic residues" evidence="1">
    <location>
        <begin position="94"/>
        <end position="108"/>
    </location>
</feature>
<feature type="compositionally biased region" description="Low complexity" evidence="1">
    <location>
        <begin position="267"/>
        <end position="285"/>
    </location>
</feature>
<evidence type="ECO:0000313" key="2">
    <source>
        <dbReference type="EMBL" id="KAJ6445598.1"/>
    </source>
</evidence>
<accession>A0AB34G2X2</accession>
<feature type="compositionally biased region" description="Basic and acidic residues" evidence="1">
    <location>
        <begin position="1"/>
        <end position="35"/>
    </location>
</feature>
<feature type="compositionally biased region" description="Basic and acidic residues" evidence="1">
    <location>
        <begin position="623"/>
        <end position="664"/>
    </location>
</feature>
<feature type="region of interest" description="Disordered" evidence="1">
    <location>
        <begin position="1"/>
        <end position="134"/>
    </location>
</feature>
<feature type="compositionally biased region" description="Basic and acidic residues" evidence="1">
    <location>
        <begin position="461"/>
        <end position="515"/>
    </location>
</feature>
<protein>
    <submittedName>
        <fullName evidence="2">HLH transcription factor (GlcD gamma)</fullName>
    </submittedName>
</protein>
<keyword evidence="3" id="KW-1185">Reference proteome</keyword>
<reference evidence="2" key="1">
    <citation type="submission" date="2023-01" db="EMBL/GenBank/DDBJ databases">
        <title>The growth and conidiation of Purpureocillium lavendulum are regulated by nitrogen source and histone H3K14 acetylation.</title>
        <authorList>
            <person name="Tang P."/>
            <person name="Han J."/>
            <person name="Zhang C."/>
            <person name="Tang P."/>
            <person name="Qi F."/>
            <person name="Zhang K."/>
            <person name="Liang L."/>
        </authorList>
    </citation>
    <scope>NUCLEOTIDE SEQUENCE</scope>
    <source>
        <strain evidence="2">YMF1.00683</strain>
    </source>
</reference>
<feature type="compositionally biased region" description="Basic and acidic residues" evidence="1">
    <location>
        <begin position="407"/>
        <end position="430"/>
    </location>
</feature>
<feature type="region of interest" description="Disordered" evidence="1">
    <location>
        <begin position="360"/>
        <end position="393"/>
    </location>
</feature>
<feature type="compositionally biased region" description="Basic and acidic residues" evidence="1">
    <location>
        <begin position="255"/>
        <end position="264"/>
    </location>
</feature>
<proteinExistence type="predicted"/>
<feature type="region of interest" description="Disordered" evidence="1">
    <location>
        <begin position="623"/>
        <end position="709"/>
    </location>
</feature>
<gene>
    <name evidence="2" type="ORF">O9K51_00359</name>
</gene>
<comment type="caution">
    <text evidence="2">The sequence shown here is derived from an EMBL/GenBank/DDBJ whole genome shotgun (WGS) entry which is preliminary data.</text>
</comment>
<dbReference type="EMBL" id="JAQHRD010000001">
    <property type="protein sequence ID" value="KAJ6445598.1"/>
    <property type="molecule type" value="Genomic_DNA"/>
</dbReference>
<organism evidence="2 3">
    <name type="scientific">Purpureocillium lavendulum</name>
    <dbReference type="NCBI Taxonomy" id="1247861"/>
    <lineage>
        <taxon>Eukaryota</taxon>
        <taxon>Fungi</taxon>
        <taxon>Dikarya</taxon>
        <taxon>Ascomycota</taxon>
        <taxon>Pezizomycotina</taxon>
        <taxon>Sordariomycetes</taxon>
        <taxon>Hypocreomycetidae</taxon>
        <taxon>Hypocreales</taxon>
        <taxon>Ophiocordycipitaceae</taxon>
        <taxon>Purpureocillium</taxon>
    </lineage>
</organism>